<gene>
    <name evidence="3" type="ORF">SAMN05421664_1833</name>
</gene>
<organism evidence="3 4">
    <name type="scientific">Chryseobacterium soldanellicola</name>
    <dbReference type="NCBI Taxonomy" id="311333"/>
    <lineage>
        <taxon>Bacteria</taxon>
        <taxon>Pseudomonadati</taxon>
        <taxon>Bacteroidota</taxon>
        <taxon>Flavobacteriia</taxon>
        <taxon>Flavobacteriales</taxon>
        <taxon>Weeksellaceae</taxon>
        <taxon>Chryseobacterium group</taxon>
        <taxon>Chryseobacterium</taxon>
    </lineage>
</organism>
<keyword evidence="4" id="KW-1185">Reference proteome</keyword>
<evidence type="ECO:0000313" key="3">
    <source>
        <dbReference type="EMBL" id="SDQ50217.1"/>
    </source>
</evidence>
<proteinExistence type="predicted"/>
<evidence type="ECO:0008006" key="5">
    <source>
        <dbReference type="Google" id="ProtNLM"/>
    </source>
</evidence>
<feature type="coiled-coil region" evidence="1">
    <location>
        <begin position="374"/>
        <end position="404"/>
    </location>
</feature>
<name>A0A1H1BE86_9FLAO</name>
<evidence type="ECO:0000256" key="1">
    <source>
        <dbReference type="SAM" id="Coils"/>
    </source>
</evidence>
<sequence length="407" mass="43207">MKKKFLLLAILSSISICAQTWNLSGNSGTNPSTNFLGTTDNQPLVFKINNIEKLRITEGNRFIPQGITGTGNIWDKNLFFGGGVEGTTTGNTVFGLGSLTLNTTGNGNTAFGNNVLSANTTGTSNTGVGLNALISNTSGIQNVAIGQSGLNRLTTGNLNTALGFNTLYGGGASTITGDNNTGIGGQALQGLWVGASNNTVLGAKSFLMLRTGNNNIAIGYNNAASSEIANANNNIYIGNNIQPVSATPNNELNIGNWIVGNNGTIGIGSFSTVLPANGIGQDGEKYKLFVKDGIKTERVKVDVPSTNGWADYVFVKGYKLNSLEEIEKHIQEKGHLPNIPSADEVVKNGINLGEMDAKLLEKIEELTLYSIDQNKQIKSQGEQLKQQTEELKELKNQIQHLLISTKK</sequence>
<dbReference type="AlphaFoldDB" id="A0A1H1BE86"/>
<protein>
    <recommendedName>
        <fullName evidence="5">Chaperone of endosialidase</fullName>
    </recommendedName>
</protein>
<dbReference type="STRING" id="311333.SAMN05421664_1833"/>
<evidence type="ECO:0000256" key="2">
    <source>
        <dbReference type="SAM" id="SignalP"/>
    </source>
</evidence>
<evidence type="ECO:0000313" key="4">
    <source>
        <dbReference type="Proteomes" id="UP000199627"/>
    </source>
</evidence>
<feature type="chain" id="PRO_5011546939" description="Chaperone of endosialidase" evidence="2">
    <location>
        <begin position="19"/>
        <end position="407"/>
    </location>
</feature>
<keyword evidence="1" id="KW-0175">Coiled coil</keyword>
<keyword evidence="2" id="KW-0732">Signal</keyword>
<accession>A0A1H1BE86</accession>
<dbReference type="OrthoDB" id="658938at2"/>
<dbReference type="EMBL" id="FNKL01000002">
    <property type="protein sequence ID" value="SDQ50217.1"/>
    <property type="molecule type" value="Genomic_DNA"/>
</dbReference>
<reference evidence="4" key="1">
    <citation type="submission" date="2016-10" db="EMBL/GenBank/DDBJ databases">
        <authorList>
            <person name="Varghese N."/>
            <person name="Submissions S."/>
        </authorList>
    </citation>
    <scope>NUCLEOTIDE SEQUENCE [LARGE SCALE GENOMIC DNA]</scope>
    <source>
        <strain evidence="4">DSM 17072</strain>
    </source>
</reference>
<feature type="signal peptide" evidence="2">
    <location>
        <begin position="1"/>
        <end position="18"/>
    </location>
</feature>
<dbReference type="Proteomes" id="UP000199627">
    <property type="component" value="Unassembled WGS sequence"/>
</dbReference>